<keyword evidence="7 8" id="KW-0807">Transducer</keyword>
<evidence type="ECO:0000256" key="8">
    <source>
        <dbReference type="RuleBase" id="RU363108"/>
    </source>
</evidence>
<comment type="function">
    <text evidence="8">Gustatory receptor which mediates acceptance or avoidance behavior, depending on its substrates.</text>
</comment>
<keyword evidence="5 8" id="KW-0472">Membrane</keyword>
<organism evidence="9 10">
    <name type="scientific">Diachasma alloeum</name>
    <dbReference type="NCBI Taxonomy" id="454923"/>
    <lineage>
        <taxon>Eukaryota</taxon>
        <taxon>Metazoa</taxon>
        <taxon>Ecdysozoa</taxon>
        <taxon>Arthropoda</taxon>
        <taxon>Hexapoda</taxon>
        <taxon>Insecta</taxon>
        <taxon>Pterygota</taxon>
        <taxon>Neoptera</taxon>
        <taxon>Endopterygota</taxon>
        <taxon>Hymenoptera</taxon>
        <taxon>Apocrita</taxon>
        <taxon>Ichneumonoidea</taxon>
        <taxon>Braconidae</taxon>
        <taxon>Opiinae</taxon>
        <taxon>Diachasma</taxon>
    </lineage>
</organism>
<dbReference type="PANTHER" id="PTHR21143">
    <property type="entry name" value="INVERTEBRATE GUSTATORY RECEPTOR"/>
    <property type="match status" value="1"/>
</dbReference>
<evidence type="ECO:0000256" key="4">
    <source>
        <dbReference type="ARBA" id="ARBA00022989"/>
    </source>
</evidence>
<dbReference type="OrthoDB" id="6366728at2759"/>
<keyword evidence="6 8" id="KW-0675">Receptor</keyword>
<keyword evidence="4 8" id="KW-1133">Transmembrane helix</keyword>
<protein>
    <recommendedName>
        <fullName evidence="8">Gustatory receptor</fullName>
    </recommendedName>
</protein>
<dbReference type="GO" id="GO:0005886">
    <property type="term" value="C:plasma membrane"/>
    <property type="evidence" value="ECO:0007669"/>
    <property type="project" value="UniProtKB-SubCell"/>
</dbReference>
<feature type="transmembrane region" description="Helical" evidence="8">
    <location>
        <begin position="47"/>
        <end position="68"/>
    </location>
</feature>
<comment type="subcellular location">
    <subcellularLocation>
        <location evidence="1 8">Cell membrane</location>
        <topology evidence="1 8">Multi-pass membrane protein</topology>
    </subcellularLocation>
</comment>
<dbReference type="Proteomes" id="UP000297026">
    <property type="component" value="Unassembled WGS sequence"/>
</dbReference>
<evidence type="ECO:0000256" key="5">
    <source>
        <dbReference type="ARBA" id="ARBA00023136"/>
    </source>
</evidence>
<feature type="transmembrane region" description="Helical" evidence="8">
    <location>
        <begin position="270"/>
        <end position="288"/>
    </location>
</feature>
<dbReference type="GO" id="GO:0050909">
    <property type="term" value="P:sensory perception of taste"/>
    <property type="evidence" value="ECO:0007669"/>
    <property type="project" value="InterPro"/>
</dbReference>
<evidence type="ECO:0000256" key="7">
    <source>
        <dbReference type="ARBA" id="ARBA00023224"/>
    </source>
</evidence>
<feature type="transmembrane region" description="Helical" evidence="8">
    <location>
        <begin position="158"/>
        <end position="179"/>
    </location>
</feature>
<name>A0A4E0RYT7_9HYME</name>
<dbReference type="GO" id="GO:0030424">
    <property type="term" value="C:axon"/>
    <property type="evidence" value="ECO:0007669"/>
    <property type="project" value="TreeGrafter"/>
</dbReference>
<evidence type="ECO:0000256" key="2">
    <source>
        <dbReference type="ARBA" id="ARBA00022475"/>
    </source>
</evidence>
<keyword evidence="3 8" id="KW-0812">Transmembrane</keyword>
<feature type="transmembrane region" description="Helical" evidence="8">
    <location>
        <begin position="80"/>
        <end position="102"/>
    </location>
</feature>
<evidence type="ECO:0000256" key="1">
    <source>
        <dbReference type="ARBA" id="ARBA00004651"/>
    </source>
</evidence>
<dbReference type="GO" id="GO:0008049">
    <property type="term" value="P:male courtship behavior"/>
    <property type="evidence" value="ECO:0007669"/>
    <property type="project" value="TreeGrafter"/>
</dbReference>
<keyword evidence="2 8" id="KW-1003">Cell membrane</keyword>
<reference evidence="9" key="1">
    <citation type="submission" date="2019-02" db="EMBL/GenBank/DDBJ databases">
        <title>Genome of the parasitoid wasp Diachasma alloeum, an emerging model for ecological speciation and transitions to asexual reproduction.</title>
        <authorList>
            <person name="Robertson H.M."/>
            <person name="Walden K.K."/>
            <person name="Tvedte E.S."/>
            <person name="Hood G.R."/>
            <person name="Feder J.L."/>
            <person name="Forbes A.A."/>
            <person name="Logsdon J.M."/>
            <person name="Mcelroy K.E."/>
        </authorList>
    </citation>
    <scope>NUCLEOTIDE SEQUENCE [LARGE SCALE GENOMIC DNA]</scope>
    <source>
        <strain evidence="9">Michigan</strain>
    </source>
</reference>
<dbReference type="GO" id="GO:0043025">
    <property type="term" value="C:neuronal cell body"/>
    <property type="evidence" value="ECO:0007669"/>
    <property type="project" value="TreeGrafter"/>
</dbReference>
<evidence type="ECO:0000256" key="3">
    <source>
        <dbReference type="ARBA" id="ARBA00022692"/>
    </source>
</evidence>
<feature type="transmembrane region" description="Helical" evidence="8">
    <location>
        <begin position="133"/>
        <end position="152"/>
    </location>
</feature>
<dbReference type="GO" id="GO:0007165">
    <property type="term" value="P:signal transduction"/>
    <property type="evidence" value="ECO:0007669"/>
    <property type="project" value="UniProtKB-KW"/>
</dbReference>
<dbReference type="GO" id="GO:0030425">
    <property type="term" value="C:dendrite"/>
    <property type="evidence" value="ECO:0007669"/>
    <property type="project" value="TreeGrafter"/>
</dbReference>
<dbReference type="GO" id="GO:0007635">
    <property type="term" value="P:chemosensory behavior"/>
    <property type="evidence" value="ECO:0007669"/>
    <property type="project" value="TreeGrafter"/>
</dbReference>
<dbReference type="AlphaFoldDB" id="A0A4E0RYT7"/>
<keyword evidence="10" id="KW-1185">Reference proteome</keyword>
<dbReference type="InterPro" id="IPR013604">
    <property type="entry name" value="7TM_chemorcpt"/>
</dbReference>
<comment type="similarity">
    <text evidence="8">Belongs to the insect chemoreceptor superfamily. Gustatory receptor (GR) family.</text>
</comment>
<dbReference type="EMBL" id="ML158580">
    <property type="protein sequence ID" value="THK32921.1"/>
    <property type="molecule type" value="Genomic_DNA"/>
</dbReference>
<gene>
    <name evidence="9" type="primary">Gr39</name>
    <name evidence="9" type="ORF">DALL_DALL000093</name>
</gene>
<proteinExistence type="inferred from homology"/>
<sequence>MSRSPLVSLKIFHAIFSALGMAPCELQISTARSSQPTLKFINSRTGCIYNFVLLIYIAFTVCYLIPNYVTEGLGSLEEKIAKSALATMGNTSAFIIIIYNAIYQREFVKIGNQLCKFDAKIDLPWTNETFQQLINVSWITLLWLGVLITEGFNDFNVWHFLIHVPNSIVCCWLVLQYSLAGKALQMRFQILNRLFSEVDAAAGPLESLRNLRATRNFLWKTTRGLSKFYSLTILFAIGNLCFDTVIGVYYSIAQVLNSSGTKISMDAINGFFWTCVQICPIIYLSIAIKRLMKEVCILCQSVGIFPRIFLYDEINEFSLELFHKQIPFTAYGFFSLDCSLLFSIVSTLVTYEIIAVKFDPPDTEDITPTFSGH</sequence>
<evidence type="ECO:0000313" key="9">
    <source>
        <dbReference type="EMBL" id="THK32921.1"/>
    </source>
</evidence>
<dbReference type="Pfam" id="PF08395">
    <property type="entry name" value="7tm_7"/>
    <property type="match status" value="1"/>
</dbReference>
<evidence type="ECO:0000256" key="6">
    <source>
        <dbReference type="ARBA" id="ARBA00023170"/>
    </source>
</evidence>
<feature type="transmembrane region" description="Helical" evidence="8">
    <location>
        <begin position="331"/>
        <end position="351"/>
    </location>
</feature>
<accession>A0A4E0RYT7</accession>
<evidence type="ECO:0000313" key="10">
    <source>
        <dbReference type="Proteomes" id="UP000297026"/>
    </source>
</evidence>
<dbReference type="PANTHER" id="PTHR21143:SF133">
    <property type="entry name" value="GUSTATORY AND PHEROMONE RECEPTOR 32A-RELATED"/>
    <property type="match status" value="1"/>
</dbReference>
<feature type="transmembrane region" description="Helical" evidence="8">
    <location>
        <begin position="228"/>
        <end position="250"/>
    </location>
</feature>